<keyword evidence="2" id="KW-1185">Reference proteome</keyword>
<sequence length="104" mass="11542">MQGMRGGATGAREWDMIGVTARHMMKATEIATTKRIPLWDEVDAGHTQKREALMRKTKGGLIRIGRTCFGDIEWSFVQGESPSPLPAKVLGDYGLPPVMPIFRE</sequence>
<dbReference type="Proteomes" id="UP001341840">
    <property type="component" value="Unassembled WGS sequence"/>
</dbReference>
<comment type="caution">
    <text evidence="1">The sequence shown here is derived from an EMBL/GenBank/DDBJ whole genome shotgun (WGS) entry which is preliminary data.</text>
</comment>
<reference evidence="1 2" key="1">
    <citation type="journal article" date="2023" name="Plants (Basel)">
        <title>Bridging the Gap: Combining Genomics and Transcriptomics Approaches to Understand Stylosanthes scabra, an Orphan Legume from the Brazilian Caatinga.</title>
        <authorList>
            <person name="Ferreira-Neto J.R.C."/>
            <person name="da Silva M.D."/>
            <person name="Binneck E."/>
            <person name="de Melo N.F."/>
            <person name="da Silva R.H."/>
            <person name="de Melo A.L.T.M."/>
            <person name="Pandolfi V."/>
            <person name="Bustamante F.O."/>
            <person name="Brasileiro-Vidal A.C."/>
            <person name="Benko-Iseppon A.M."/>
        </authorList>
    </citation>
    <scope>NUCLEOTIDE SEQUENCE [LARGE SCALE GENOMIC DNA]</scope>
    <source>
        <tissue evidence="1">Leaves</tissue>
    </source>
</reference>
<accession>A0ABU6TEQ0</accession>
<dbReference type="EMBL" id="JASCZI010090856">
    <property type="protein sequence ID" value="MED6147204.1"/>
    <property type="molecule type" value="Genomic_DNA"/>
</dbReference>
<organism evidence="1 2">
    <name type="scientific">Stylosanthes scabra</name>
    <dbReference type="NCBI Taxonomy" id="79078"/>
    <lineage>
        <taxon>Eukaryota</taxon>
        <taxon>Viridiplantae</taxon>
        <taxon>Streptophyta</taxon>
        <taxon>Embryophyta</taxon>
        <taxon>Tracheophyta</taxon>
        <taxon>Spermatophyta</taxon>
        <taxon>Magnoliopsida</taxon>
        <taxon>eudicotyledons</taxon>
        <taxon>Gunneridae</taxon>
        <taxon>Pentapetalae</taxon>
        <taxon>rosids</taxon>
        <taxon>fabids</taxon>
        <taxon>Fabales</taxon>
        <taxon>Fabaceae</taxon>
        <taxon>Papilionoideae</taxon>
        <taxon>50 kb inversion clade</taxon>
        <taxon>dalbergioids sensu lato</taxon>
        <taxon>Dalbergieae</taxon>
        <taxon>Pterocarpus clade</taxon>
        <taxon>Stylosanthes</taxon>
    </lineage>
</organism>
<proteinExistence type="predicted"/>
<gene>
    <name evidence="1" type="ORF">PIB30_041951</name>
</gene>
<evidence type="ECO:0000313" key="1">
    <source>
        <dbReference type="EMBL" id="MED6147204.1"/>
    </source>
</evidence>
<protein>
    <submittedName>
        <fullName evidence="1">Uncharacterized protein</fullName>
    </submittedName>
</protein>
<name>A0ABU6TEQ0_9FABA</name>
<evidence type="ECO:0000313" key="2">
    <source>
        <dbReference type="Proteomes" id="UP001341840"/>
    </source>
</evidence>